<evidence type="ECO:0000313" key="3">
    <source>
        <dbReference type="Proteomes" id="UP000822688"/>
    </source>
</evidence>
<dbReference type="Proteomes" id="UP000822688">
    <property type="component" value="Chromosome 1"/>
</dbReference>
<dbReference type="OrthoDB" id="294702at2759"/>
<gene>
    <name evidence="2" type="ORF">KC19_1G183200</name>
</gene>
<dbReference type="SUPFAM" id="SSF53474">
    <property type="entry name" value="alpha/beta-Hydrolases"/>
    <property type="match status" value="1"/>
</dbReference>
<dbReference type="PANTHER" id="PTHR45763:SF46">
    <property type="entry name" value="AB HYDROLASE-1 DOMAIN-CONTAINING PROTEIN"/>
    <property type="match status" value="1"/>
</dbReference>
<reference evidence="2" key="1">
    <citation type="submission" date="2020-06" db="EMBL/GenBank/DDBJ databases">
        <title>WGS assembly of Ceratodon purpureus strain R40.</title>
        <authorList>
            <person name="Carey S.B."/>
            <person name="Jenkins J."/>
            <person name="Shu S."/>
            <person name="Lovell J.T."/>
            <person name="Sreedasyam A."/>
            <person name="Maumus F."/>
            <person name="Tiley G.P."/>
            <person name="Fernandez-Pozo N."/>
            <person name="Barry K."/>
            <person name="Chen C."/>
            <person name="Wang M."/>
            <person name="Lipzen A."/>
            <person name="Daum C."/>
            <person name="Saski C.A."/>
            <person name="Payton A.C."/>
            <person name="Mcbreen J.C."/>
            <person name="Conrad R.E."/>
            <person name="Kollar L.M."/>
            <person name="Olsson S."/>
            <person name="Huttunen S."/>
            <person name="Landis J.B."/>
            <person name="Wickett N.J."/>
            <person name="Johnson M.G."/>
            <person name="Rensing S.A."/>
            <person name="Grimwood J."/>
            <person name="Schmutz J."/>
            <person name="Mcdaniel S.F."/>
        </authorList>
    </citation>
    <scope>NUCLEOTIDE SEQUENCE</scope>
    <source>
        <strain evidence="2">R40</strain>
    </source>
</reference>
<protein>
    <recommendedName>
        <fullName evidence="1">AB hydrolase-1 domain-containing protein</fullName>
    </recommendedName>
</protein>
<comment type="caution">
    <text evidence="2">The sequence shown here is derived from an EMBL/GenBank/DDBJ whole genome shotgun (WGS) entry which is preliminary data.</text>
</comment>
<dbReference type="InterPro" id="IPR029058">
    <property type="entry name" value="AB_hydrolase_fold"/>
</dbReference>
<dbReference type="AlphaFoldDB" id="A0A8T0J7C8"/>
<evidence type="ECO:0000259" key="1">
    <source>
        <dbReference type="Pfam" id="PF12697"/>
    </source>
</evidence>
<dbReference type="PANTHER" id="PTHR45763">
    <property type="entry name" value="HYDROLASE, ALPHA/BETA FOLD FAMILY PROTEIN, EXPRESSED-RELATED"/>
    <property type="match status" value="1"/>
</dbReference>
<dbReference type="Pfam" id="PF12697">
    <property type="entry name" value="Abhydrolase_6"/>
    <property type="match status" value="1"/>
</dbReference>
<dbReference type="Gene3D" id="3.40.50.1820">
    <property type="entry name" value="alpha/beta hydrolase"/>
    <property type="match status" value="1"/>
</dbReference>
<dbReference type="InterPro" id="IPR000073">
    <property type="entry name" value="AB_hydrolase_1"/>
</dbReference>
<organism evidence="2 3">
    <name type="scientific">Ceratodon purpureus</name>
    <name type="common">Fire moss</name>
    <name type="synonym">Dicranum purpureum</name>
    <dbReference type="NCBI Taxonomy" id="3225"/>
    <lineage>
        <taxon>Eukaryota</taxon>
        <taxon>Viridiplantae</taxon>
        <taxon>Streptophyta</taxon>
        <taxon>Embryophyta</taxon>
        <taxon>Bryophyta</taxon>
        <taxon>Bryophytina</taxon>
        <taxon>Bryopsida</taxon>
        <taxon>Dicranidae</taxon>
        <taxon>Pseudoditrichales</taxon>
        <taxon>Ditrichaceae</taxon>
        <taxon>Ceratodon</taxon>
    </lineage>
</organism>
<feature type="domain" description="AB hydrolase-1" evidence="1">
    <location>
        <begin position="31"/>
        <end position="290"/>
    </location>
</feature>
<evidence type="ECO:0000313" key="2">
    <source>
        <dbReference type="EMBL" id="KAG0591557.1"/>
    </source>
</evidence>
<proteinExistence type="predicted"/>
<accession>A0A8T0J7C8</accession>
<name>A0A8T0J7C8_CERPU</name>
<keyword evidence="3" id="KW-1185">Reference proteome</keyword>
<dbReference type="EMBL" id="CM026421">
    <property type="protein sequence ID" value="KAG0591557.1"/>
    <property type="molecule type" value="Genomic_DNA"/>
</dbReference>
<sequence>MEDVKFLELPDGRQISFREQGLDKQNATRSLLVLHGLGSSRMAGMPGVSEDLLKEMGVRLIAIDRPGYGLSTPNPLQTFKSAAADISNIADILEMGEKIYILGYSTGGAYTWAAARYIPERIAGIAFWAPVGNYWWKDFTDIERKAALAELSGRTRLMFLVMRNAPQWMIHAYVRLVVVRMAGGGWVEDAKKQMSSADQHNPVLIDGLMYRDNVESMKQGGYGMAQDLQLITGNWGFELSDIPPVYHGPCHIFQGTEDWCVSTSLQRLIKKAAPELVHLHELPGEGHLSPFCNNDKGHRDTLSALFGTMQGTQHEVTQEDACKALEDSSHTQAFEGNVDEEPDVRKVLVETV</sequence>